<dbReference type="RefSeq" id="WP_219964149.1">
    <property type="nucleotide sequence ID" value="NZ_JAGFNZ010000001.1"/>
</dbReference>
<reference evidence="2 3" key="1">
    <citation type="submission" date="2021-03" db="EMBL/GenBank/DDBJ databases">
        <title>Caproiciproducens sp. nov. isolated from feces of cow.</title>
        <authorList>
            <person name="Choi J.-Y."/>
        </authorList>
    </citation>
    <scope>NUCLEOTIDE SEQUENCE [LARGE SCALE GENOMIC DNA]</scope>
    <source>
        <strain evidence="2 3">AGMB10547</strain>
    </source>
</reference>
<dbReference type="EMBL" id="JAGFNZ010000001">
    <property type="protein sequence ID" value="MBW7571763.1"/>
    <property type="molecule type" value="Genomic_DNA"/>
</dbReference>
<name>A0ABS7DKL2_9FIRM</name>
<sequence>MKMRKFASAVVLVVLLTILTACSKAGPALNSKPEIFQPTQSVQNIDRSEAVNVIKNMIRMDYTKYKVDLIDSNFEYKGNQYYQFLISDRNASIEPSIIVSKHNGTILCYYPDNTVTEVYQDGVFKSKC</sequence>
<feature type="chain" id="PRO_5046544738" evidence="1">
    <location>
        <begin position="24"/>
        <end position="128"/>
    </location>
</feature>
<evidence type="ECO:0000256" key="1">
    <source>
        <dbReference type="SAM" id="SignalP"/>
    </source>
</evidence>
<proteinExistence type="predicted"/>
<keyword evidence="3" id="KW-1185">Reference proteome</keyword>
<evidence type="ECO:0000313" key="3">
    <source>
        <dbReference type="Proteomes" id="UP000719942"/>
    </source>
</evidence>
<accession>A0ABS7DKL2</accession>
<organism evidence="2 3">
    <name type="scientific">Caproiciproducens faecalis</name>
    <dbReference type="NCBI Taxonomy" id="2820301"/>
    <lineage>
        <taxon>Bacteria</taxon>
        <taxon>Bacillati</taxon>
        <taxon>Bacillota</taxon>
        <taxon>Clostridia</taxon>
        <taxon>Eubacteriales</taxon>
        <taxon>Acutalibacteraceae</taxon>
        <taxon>Caproiciproducens</taxon>
    </lineage>
</organism>
<keyword evidence="1" id="KW-0732">Signal</keyword>
<dbReference type="PROSITE" id="PS51257">
    <property type="entry name" value="PROKAR_LIPOPROTEIN"/>
    <property type="match status" value="1"/>
</dbReference>
<protein>
    <submittedName>
        <fullName evidence="2">Uncharacterized protein</fullName>
    </submittedName>
</protein>
<gene>
    <name evidence="2" type="ORF">J5W02_02950</name>
</gene>
<dbReference type="Proteomes" id="UP000719942">
    <property type="component" value="Unassembled WGS sequence"/>
</dbReference>
<feature type="signal peptide" evidence="1">
    <location>
        <begin position="1"/>
        <end position="23"/>
    </location>
</feature>
<comment type="caution">
    <text evidence="2">The sequence shown here is derived from an EMBL/GenBank/DDBJ whole genome shotgun (WGS) entry which is preliminary data.</text>
</comment>
<evidence type="ECO:0000313" key="2">
    <source>
        <dbReference type="EMBL" id="MBW7571763.1"/>
    </source>
</evidence>